<dbReference type="InterPro" id="IPR029063">
    <property type="entry name" value="SAM-dependent_MTases_sf"/>
</dbReference>
<dbReference type="InterPro" id="IPR050903">
    <property type="entry name" value="Bact_Chemotaxis_MeTrfase"/>
</dbReference>
<comment type="caution">
    <text evidence="2">The sequence shown here is derived from an EMBL/GenBank/DDBJ whole genome shotgun (WGS) entry which is preliminary data.</text>
</comment>
<evidence type="ECO:0000313" key="2">
    <source>
        <dbReference type="EMBL" id="GAI93391.1"/>
    </source>
</evidence>
<sequence length="233" mass="27489">MERNKVSSTDAYRLILRNDPAEYNQLMDCLAINVTQFFRDPTTYEVIKKYIIPRIFEDKEKLNNRSIRIWSAGCATGEEPYSLVMIIKELLGARMDNYHISIYATDLDQGALSRAETGIYEESHFSTMKVTLQRKYFTPYQGKYELRERIKQMVKFKQMNLISAEPILNVDLLLCRNLLIYIDENSQLIIFDKFYQSLNRGGYLVLGKAETLPRDFLSRFKVIDRDERIYEKI</sequence>
<dbReference type="Pfam" id="PF01739">
    <property type="entry name" value="CheR"/>
    <property type="match status" value="1"/>
</dbReference>
<reference evidence="2" key="1">
    <citation type="journal article" date="2014" name="Front. Microbiol.">
        <title>High frequency of phylogenetically diverse reductive dehalogenase-homologous genes in deep subseafloor sedimentary metagenomes.</title>
        <authorList>
            <person name="Kawai M."/>
            <person name="Futagami T."/>
            <person name="Toyoda A."/>
            <person name="Takaki Y."/>
            <person name="Nishi S."/>
            <person name="Hori S."/>
            <person name="Arai W."/>
            <person name="Tsubouchi T."/>
            <person name="Morono Y."/>
            <person name="Uchiyama I."/>
            <person name="Ito T."/>
            <person name="Fujiyama A."/>
            <person name="Inagaki F."/>
            <person name="Takami H."/>
        </authorList>
    </citation>
    <scope>NUCLEOTIDE SEQUENCE</scope>
    <source>
        <strain evidence="2">Expedition CK06-06</strain>
    </source>
</reference>
<protein>
    <recommendedName>
        <fullName evidence="1">CheR-type methyltransferase domain-containing protein</fullName>
    </recommendedName>
</protein>
<proteinExistence type="predicted"/>
<accession>X1TPU5</accession>
<gene>
    <name evidence="2" type="ORF">S12H4_32814</name>
</gene>
<dbReference type="AlphaFoldDB" id="X1TPU5"/>
<feature type="domain" description="CheR-type methyltransferase" evidence="1">
    <location>
        <begin position="1"/>
        <end position="221"/>
    </location>
</feature>
<name>X1TPU5_9ZZZZ</name>
<dbReference type="Gene3D" id="3.40.50.150">
    <property type="entry name" value="Vaccinia Virus protein VP39"/>
    <property type="match status" value="1"/>
</dbReference>
<evidence type="ECO:0000259" key="1">
    <source>
        <dbReference type="PROSITE" id="PS50123"/>
    </source>
</evidence>
<dbReference type="InterPro" id="IPR022642">
    <property type="entry name" value="CheR_C"/>
</dbReference>
<dbReference type="PROSITE" id="PS50123">
    <property type="entry name" value="CHER"/>
    <property type="match status" value="1"/>
</dbReference>
<dbReference type="SUPFAM" id="SSF53335">
    <property type="entry name" value="S-adenosyl-L-methionine-dependent methyltransferases"/>
    <property type="match status" value="1"/>
</dbReference>
<dbReference type="EMBL" id="BARW01019271">
    <property type="protein sequence ID" value="GAI93391.1"/>
    <property type="molecule type" value="Genomic_DNA"/>
</dbReference>
<organism evidence="2">
    <name type="scientific">marine sediment metagenome</name>
    <dbReference type="NCBI Taxonomy" id="412755"/>
    <lineage>
        <taxon>unclassified sequences</taxon>
        <taxon>metagenomes</taxon>
        <taxon>ecological metagenomes</taxon>
    </lineage>
</organism>
<dbReference type="GO" id="GO:0008757">
    <property type="term" value="F:S-adenosylmethionine-dependent methyltransferase activity"/>
    <property type="evidence" value="ECO:0007669"/>
    <property type="project" value="InterPro"/>
</dbReference>
<dbReference type="InterPro" id="IPR000780">
    <property type="entry name" value="CheR_MeTrfase"/>
</dbReference>
<dbReference type="PANTHER" id="PTHR24422:SF10">
    <property type="entry name" value="CHEMOTAXIS PROTEIN METHYLTRANSFERASE 2"/>
    <property type="match status" value="1"/>
</dbReference>
<dbReference type="SMART" id="SM00138">
    <property type="entry name" value="MeTrc"/>
    <property type="match status" value="1"/>
</dbReference>
<dbReference type="PANTHER" id="PTHR24422">
    <property type="entry name" value="CHEMOTAXIS PROTEIN METHYLTRANSFERASE"/>
    <property type="match status" value="1"/>
</dbReference>
<dbReference type="PRINTS" id="PR00996">
    <property type="entry name" value="CHERMTFRASE"/>
</dbReference>